<keyword evidence="2" id="KW-0378">Hydrolase</keyword>
<evidence type="ECO:0000256" key="1">
    <source>
        <dbReference type="ARBA" id="ARBA00022741"/>
    </source>
</evidence>
<dbReference type="AlphaFoldDB" id="A0AAD5S0Y6"/>
<dbReference type="GO" id="GO:0006367">
    <property type="term" value="P:transcription initiation at RNA polymerase II promoter"/>
    <property type="evidence" value="ECO:0007669"/>
    <property type="project" value="InterPro"/>
</dbReference>
<dbReference type="SMART" id="SM00490">
    <property type="entry name" value="HELICc"/>
    <property type="match status" value="1"/>
</dbReference>
<dbReference type="Gene3D" id="3.40.50.300">
    <property type="entry name" value="P-loop containing nucleotide triphosphate hydrolases"/>
    <property type="match status" value="2"/>
</dbReference>
<dbReference type="GO" id="GO:0043138">
    <property type="term" value="F:3'-5' DNA helicase activity"/>
    <property type="evidence" value="ECO:0007669"/>
    <property type="project" value="TreeGrafter"/>
</dbReference>
<dbReference type="PANTHER" id="PTHR11274">
    <property type="entry name" value="RAD25/XP-B DNA REPAIR HELICASE"/>
    <property type="match status" value="1"/>
</dbReference>
<evidence type="ECO:0000259" key="6">
    <source>
        <dbReference type="PROSITE" id="PS51194"/>
    </source>
</evidence>
<feature type="domain" description="Helicase C-terminal" evidence="6">
    <location>
        <begin position="132"/>
        <end position="296"/>
    </location>
</feature>
<dbReference type="NCBIfam" id="TIGR00603">
    <property type="entry name" value="rad25"/>
    <property type="match status" value="1"/>
</dbReference>
<dbReference type="InterPro" id="IPR050615">
    <property type="entry name" value="ATP-dep_DNA_Helicase"/>
</dbReference>
<evidence type="ECO:0000313" key="8">
    <source>
        <dbReference type="Proteomes" id="UP001212841"/>
    </source>
</evidence>
<keyword evidence="1" id="KW-0547">Nucleotide-binding</keyword>
<accession>A0AAD5S0Y6</accession>
<dbReference type="FunFam" id="3.40.50.300:FF:000117">
    <property type="entry name" value="Putative DNA repair helicase rad25"/>
    <property type="match status" value="1"/>
</dbReference>
<proteinExistence type="predicted"/>
<dbReference type="InterPro" id="IPR014001">
    <property type="entry name" value="Helicase_ATP-bd"/>
</dbReference>
<reference evidence="7" key="1">
    <citation type="submission" date="2020-05" db="EMBL/GenBank/DDBJ databases">
        <title>Phylogenomic resolution of chytrid fungi.</title>
        <authorList>
            <person name="Stajich J.E."/>
            <person name="Amses K."/>
            <person name="Simmons R."/>
            <person name="Seto K."/>
            <person name="Myers J."/>
            <person name="Bonds A."/>
            <person name="Quandt C.A."/>
            <person name="Barry K."/>
            <person name="Liu P."/>
            <person name="Grigoriev I."/>
            <person name="Longcore J.E."/>
            <person name="James T.Y."/>
        </authorList>
    </citation>
    <scope>NUCLEOTIDE SEQUENCE</scope>
    <source>
        <strain evidence="7">JEL0318</strain>
    </source>
</reference>
<dbReference type="PANTHER" id="PTHR11274:SF0">
    <property type="entry name" value="GENERAL TRANSCRIPTION AND DNA REPAIR FACTOR IIH HELICASE SUBUNIT XPB"/>
    <property type="match status" value="1"/>
</dbReference>
<feature type="domain" description="Helicase ATP-binding" evidence="5">
    <location>
        <begin position="1"/>
        <end position="77"/>
    </location>
</feature>
<dbReference type="PRINTS" id="PR00851">
    <property type="entry name" value="XRODRMPGMNTB"/>
</dbReference>
<dbReference type="GO" id="GO:0097550">
    <property type="term" value="C:transcription preinitiation complex"/>
    <property type="evidence" value="ECO:0007669"/>
    <property type="project" value="TreeGrafter"/>
</dbReference>
<organism evidence="7 8">
    <name type="scientific">Rhizophlyctis rosea</name>
    <dbReference type="NCBI Taxonomy" id="64517"/>
    <lineage>
        <taxon>Eukaryota</taxon>
        <taxon>Fungi</taxon>
        <taxon>Fungi incertae sedis</taxon>
        <taxon>Chytridiomycota</taxon>
        <taxon>Chytridiomycota incertae sedis</taxon>
        <taxon>Chytridiomycetes</taxon>
        <taxon>Rhizophlyctidales</taxon>
        <taxon>Rhizophlyctidaceae</taxon>
        <taxon>Rhizophlyctis</taxon>
    </lineage>
</organism>
<dbReference type="InterPro" id="IPR001161">
    <property type="entry name" value="XPB/Ssl2"/>
</dbReference>
<evidence type="ECO:0000256" key="3">
    <source>
        <dbReference type="ARBA" id="ARBA00022806"/>
    </source>
</evidence>
<dbReference type="SUPFAM" id="SSF52540">
    <property type="entry name" value="P-loop containing nucleoside triphosphate hydrolases"/>
    <property type="match status" value="1"/>
</dbReference>
<dbReference type="InterPro" id="IPR032438">
    <property type="entry name" value="ERCC3_RAD25_C"/>
</dbReference>
<keyword evidence="8" id="KW-1185">Reference proteome</keyword>
<keyword evidence="3" id="KW-0347">Helicase</keyword>
<dbReference type="GO" id="GO:0005675">
    <property type="term" value="C:transcription factor TFIIH holo complex"/>
    <property type="evidence" value="ECO:0007669"/>
    <property type="project" value="TreeGrafter"/>
</dbReference>
<dbReference type="Pfam" id="PF16203">
    <property type="entry name" value="ERCC3_RAD25_C"/>
    <property type="match status" value="1"/>
</dbReference>
<sequence>MLTFSGTRAYDAGKMMEFIREREWGLVVLDEVHVVPAEMFKKVLTLAPAHCKLGLTATLVREDDKIDRLNYLIGPKLFEANWMELSRSGFIADVECCEVLCPMTAEFFREWVREKDSRKKHLLTTLNPTKVRTCAVLVGMHLERGDKVIVFSDNVFSLKLYASTLGCPFIYGGTSQSERMRILQTFRASPGGSCIFLSKVGDTSLDLPEASVLIQVSGLFGSRRQEAQRLGRILRAKERRVDAGGGRGLGKDAWFYSLVSKDTEEVYYAAKRRGFLVDQGYSFKVITDIPALRSTSCASSDLPYSTLEKQIELLHTVLVQSEKTLDDDEAADVEVDEDGMGAVSKTHLTLPTTYRV</sequence>
<dbReference type="GO" id="GO:0016787">
    <property type="term" value="F:hydrolase activity"/>
    <property type="evidence" value="ECO:0007669"/>
    <property type="project" value="UniProtKB-KW"/>
</dbReference>
<dbReference type="GO" id="GO:0006289">
    <property type="term" value="P:nucleotide-excision repair"/>
    <property type="evidence" value="ECO:0007669"/>
    <property type="project" value="InterPro"/>
</dbReference>
<keyword evidence="4" id="KW-0067">ATP-binding</keyword>
<evidence type="ECO:0000256" key="2">
    <source>
        <dbReference type="ARBA" id="ARBA00022801"/>
    </source>
</evidence>
<evidence type="ECO:0000259" key="5">
    <source>
        <dbReference type="PROSITE" id="PS51192"/>
    </source>
</evidence>
<gene>
    <name evidence="7" type="ORF">HK097_006481</name>
</gene>
<evidence type="ECO:0000256" key="4">
    <source>
        <dbReference type="ARBA" id="ARBA00022840"/>
    </source>
</evidence>
<dbReference type="PROSITE" id="PS51194">
    <property type="entry name" value="HELICASE_CTER"/>
    <property type="match status" value="1"/>
</dbReference>
<comment type="caution">
    <text evidence="7">The sequence shown here is derived from an EMBL/GenBank/DDBJ whole genome shotgun (WGS) entry which is preliminary data.</text>
</comment>
<dbReference type="CDD" id="cd18789">
    <property type="entry name" value="SF2_C_XPB"/>
    <property type="match status" value="1"/>
</dbReference>
<dbReference type="PROSITE" id="PS51192">
    <property type="entry name" value="HELICASE_ATP_BIND_1"/>
    <property type="match status" value="1"/>
</dbReference>
<dbReference type="GO" id="GO:0005524">
    <property type="term" value="F:ATP binding"/>
    <property type="evidence" value="ECO:0007669"/>
    <property type="project" value="UniProtKB-KW"/>
</dbReference>
<evidence type="ECO:0000313" key="7">
    <source>
        <dbReference type="EMBL" id="KAJ3026305.1"/>
    </source>
</evidence>
<dbReference type="InterPro" id="IPR027417">
    <property type="entry name" value="P-loop_NTPase"/>
</dbReference>
<protein>
    <recommendedName>
        <fullName evidence="9">DNA helicase</fullName>
    </recommendedName>
</protein>
<dbReference type="EMBL" id="JADGJD010003024">
    <property type="protein sequence ID" value="KAJ3026305.1"/>
    <property type="molecule type" value="Genomic_DNA"/>
</dbReference>
<dbReference type="GO" id="GO:0000112">
    <property type="term" value="C:nucleotide-excision repair factor 3 complex"/>
    <property type="evidence" value="ECO:0007669"/>
    <property type="project" value="TreeGrafter"/>
</dbReference>
<dbReference type="InterPro" id="IPR001650">
    <property type="entry name" value="Helicase_C-like"/>
</dbReference>
<name>A0AAD5S0Y6_9FUNG</name>
<dbReference type="Proteomes" id="UP001212841">
    <property type="component" value="Unassembled WGS sequence"/>
</dbReference>
<evidence type="ECO:0008006" key="9">
    <source>
        <dbReference type="Google" id="ProtNLM"/>
    </source>
</evidence>